<dbReference type="AlphaFoldDB" id="A0ABD3K4R5"/>
<sequence length="62" mass="6597">MGRRRWRENSVGRVAAAGEQEKGKWWQGGFGGVRGAAAGQQDEVSMKVGLAAAVFFGRMATA</sequence>
<proteinExistence type="predicted"/>
<keyword evidence="2" id="KW-1185">Reference proteome</keyword>
<reference evidence="1 2" key="1">
    <citation type="submission" date="2024-11" db="EMBL/GenBank/DDBJ databases">
        <title>Chromosome-level genome assembly of Eucalyptus globulus Labill. provides insights into its genome evolution.</title>
        <authorList>
            <person name="Li X."/>
        </authorList>
    </citation>
    <scope>NUCLEOTIDE SEQUENCE [LARGE SCALE GENOMIC DNA]</scope>
    <source>
        <strain evidence="1">CL2024</strain>
        <tissue evidence="1">Fresh tender leaves</tissue>
    </source>
</reference>
<name>A0ABD3K4R5_EUCGL</name>
<evidence type="ECO:0000313" key="2">
    <source>
        <dbReference type="Proteomes" id="UP001634007"/>
    </source>
</evidence>
<organism evidence="1 2">
    <name type="scientific">Eucalyptus globulus</name>
    <name type="common">Tasmanian blue gum</name>
    <dbReference type="NCBI Taxonomy" id="34317"/>
    <lineage>
        <taxon>Eukaryota</taxon>
        <taxon>Viridiplantae</taxon>
        <taxon>Streptophyta</taxon>
        <taxon>Embryophyta</taxon>
        <taxon>Tracheophyta</taxon>
        <taxon>Spermatophyta</taxon>
        <taxon>Magnoliopsida</taxon>
        <taxon>eudicotyledons</taxon>
        <taxon>Gunneridae</taxon>
        <taxon>Pentapetalae</taxon>
        <taxon>rosids</taxon>
        <taxon>malvids</taxon>
        <taxon>Myrtales</taxon>
        <taxon>Myrtaceae</taxon>
        <taxon>Myrtoideae</taxon>
        <taxon>Eucalypteae</taxon>
        <taxon>Eucalyptus</taxon>
    </lineage>
</organism>
<dbReference type="EMBL" id="JBJKBG010000007">
    <property type="protein sequence ID" value="KAL3732757.1"/>
    <property type="molecule type" value="Genomic_DNA"/>
</dbReference>
<comment type="caution">
    <text evidence="1">The sequence shown here is derived from an EMBL/GenBank/DDBJ whole genome shotgun (WGS) entry which is preliminary data.</text>
</comment>
<gene>
    <name evidence="1" type="ORF">ACJRO7_029409</name>
</gene>
<feature type="non-terminal residue" evidence="1">
    <location>
        <position position="62"/>
    </location>
</feature>
<dbReference type="Proteomes" id="UP001634007">
    <property type="component" value="Unassembled WGS sequence"/>
</dbReference>
<accession>A0ABD3K4R5</accession>
<protein>
    <submittedName>
        <fullName evidence="1">Uncharacterized protein</fullName>
    </submittedName>
</protein>
<evidence type="ECO:0000313" key="1">
    <source>
        <dbReference type="EMBL" id="KAL3732757.1"/>
    </source>
</evidence>